<keyword evidence="6" id="KW-1185">Reference proteome</keyword>
<organism evidence="5 6">
    <name type="scientific">Roseibacillus ishigakijimensis</name>
    <dbReference type="NCBI Taxonomy" id="454146"/>
    <lineage>
        <taxon>Bacteria</taxon>
        <taxon>Pseudomonadati</taxon>
        <taxon>Verrucomicrobiota</taxon>
        <taxon>Verrucomicrobiia</taxon>
        <taxon>Verrucomicrobiales</taxon>
        <taxon>Verrucomicrobiaceae</taxon>
        <taxon>Roseibacillus</taxon>
    </lineage>
</organism>
<feature type="signal peptide" evidence="1">
    <location>
        <begin position="1"/>
        <end position="19"/>
    </location>
</feature>
<dbReference type="Pfam" id="PF07583">
    <property type="entry name" value="PSCyt2"/>
    <property type="match status" value="1"/>
</dbReference>
<feature type="domain" description="DUF1553" evidence="3">
    <location>
        <begin position="665"/>
        <end position="921"/>
    </location>
</feature>
<dbReference type="AlphaFoldDB" id="A0A934RQY1"/>
<dbReference type="InterPro" id="IPR011444">
    <property type="entry name" value="DUF1549"/>
</dbReference>
<dbReference type="PANTHER" id="PTHR35889">
    <property type="entry name" value="CYCLOINULO-OLIGOSACCHARIDE FRUCTANOTRANSFERASE-RELATED"/>
    <property type="match status" value="1"/>
</dbReference>
<dbReference type="Pfam" id="PF07587">
    <property type="entry name" value="PSD1"/>
    <property type="match status" value="1"/>
</dbReference>
<protein>
    <submittedName>
        <fullName evidence="5">PSD1 domain-containing protein</fullName>
    </submittedName>
</protein>
<dbReference type="InterPro" id="IPR022655">
    <property type="entry name" value="DUF1553"/>
</dbReference>
<proteinExistence type="predicted"/>
<feature type="chain" id="PRO_5038132094" evidence="1">
    <location>
        <begin position="20"/>
        <end position="955"/>
    </location>
</feature>
<evidence type="ECO:0000259" key="2">
    <source>
        <dbReference type="Pfam" id="PF07583"/>
    </source>
</evidence>
<comment type="caution">
    <text evidence="5">The sequence shown here is derived from an EMBL/GenBank/DDBJ whole genome shotgun (WGS) entry which is preliminary data.</text>
</comment>
<evidence type="ECO:0000256" key="1">
    <source>
        <dbReference type="SAM" id="SignalP"/>
    </source>
</evidence>
<evidence type="ECO:0000259" key="4">
    <source>
        <dbReference type="Pfam" id="PF07635"/>
    </source>
</evidence>
<feature type="domain" description="DUF1549" evidence="2">
    <location>
        <begin position="166"/>
        <end position="378"/>
    </location>
</feature>
<evidence type="ECO:0000313" key="5">
    <source>
        <dbReference type="EMBL" id="MBK1832911.1"/>
    </source>
</evidence>
<reference evidence="5" key="1">
    <citation type="submission" date="2021-01" db="EMBL/GenBank/DDBJ databases">
        <title>Modified the classification status of verrucomicrobia.</title>
        <authorList>
            <person name="Feng X."/>
        </authorList>
    </citation>
    <scope>NUCLEOTIDE SEQUENCE</scope>
    <source>
        <strain evidence="5">KCTC 12986</strain>
    </source>
</reference>
<dbReference type="InterPro" id="IPR011429">
    <property type="entry name" value="Cyt_c_Planctomycete-type"/>
</dbReference>
<dbReference type="Proteomes" id="UP000604083">
    <property type="component" value="Unassembled WGS sequence"/>
</dbReference>
<dbReference type="Pfam" id="PF07635">
    <property type="entry name" value="PSCyt1"/>
    <property type="match status" value="1"/>
</dbReference>
<dbReference type="RefSeq" id="WP_200390346.1">
    <property type="nucleotide sequence ID" value="NZ_JAENIO010000004.1"/>
</dbReference>
<sequence>MRVVLFFQFLLLVRVSAEAFSAADLEFFEREVRPVLAESCYSCHSAEAKKLKAGLWLDSRASILSGGDTGPAIVPGDPDASLLIETVRYNNVDLEMPPKSKLPDAAIAALEKWVAIGAPWPDEPDDGVKRAGGFDLEGRRDEHWSWHGPEERELPSVEQRDWPQGPIDHFILARLEEAGLKPAPDADRRSWLRRVSFDLTGLPPTAQEVADFLADSSPEAHAKVVDRLLASPRFGEKWARHWLDLMRYADSYGHEFDYPIPHAWRYRDYVVRAFNEDLPYDQFLVEHVAGDLVEPRVEEGSGLNEAIVATTSWWLGEANHAPTDVRGDEALRIDNQIDVFSKTFLGLTVSCARCHDHKFDAISTKDFYALAGFLQSSRRREAYHDPDGRLSQGLSRLQDLQREAAGLLSESTGGGVEEPSPGAEVIESFAQGVPADWFVSGPAFQPGSQGPAAEATVALADEERPLVPAGVVHSGLFGKKQQGVLQSPTFELTEPEIHIRLAATGPVRVRAVIDGYFMTEYHQLLFKGTNLDSGQANTKGAFAWKTLGGDLRKYVGHRIYLEFADLGNGYLAIDEIAYRRSEKPEFTQQAEAGLKEALQPIFTEAAEVEQSLPAPVVTLALQEGTPENEFVHIRGGHKSLGDEVPRRNLTALGEEAFTVPPGASGRLQLAQSLIAEDHPLTARVYVNRLWHYLTGVGLVASVDDFGVMGEEPSHPALLDWLARDFIAQGWSSKAMIRQIVLSRTYRQGVVAAEENSADLIAQADPNNRLLHHFRVRRLPAEGVRDAILAVSGSLSDQHGGPSVLVHLTPFLSGRGKPESGPLDLDGRRSLYLAIRRNFLSPFEHAFDRPIPFTTIGRRTSSNVPAQSLTLMNDPFVLEEARRWARTLLALPASEERLESAYLAAFSRSPSAEERDLLRQFLSSQQEHYQAGPDDEQLWTDLCHLLINQKEFIYLK</sequence>
<gene>
    <name evidence="5" type="ORF">JIN78_02455</name>
</gene>
<feature type="domain" description="Cytochrome C Planctomycete-type" evidence="4">
    <location>
        <begin position="40"/>
        <end position="99"/>
    </location>
</feature>
<dbReference type="EMBL" id="JAENIO010000004">
    <property type="protein sequence ID" value="MBK1832911.1"/>
    <property type="molecule type" value="Genomic_DNA"/>
</dbReference>
<name>A0A934RQY1_9BACT</name>
<accession>A0A934RQY1</accession>
<dbReference type="PANTHER" id="PTHR35889:SF3">
    <property type="entry name" value="F-BOX DOMAIN-CONTAINING PROTEIN"/>
    <property type="match status" value="1"/>
</dbReference>
<keyword evidence="1" id="KW-0732">Signal</keyword>
<evidence type="ECO:0000259" key="3">
    <source>
        <dbReference type="Pfam" id="PF07587"/>
    </source>
</evidence>
<evidence type="ECO:0000313" key="6">
    <source>
        <dbReference type="Proteomes" id="UP000604083"/>
    </source>
</evidence>